<dbReference type="Proteomes" id="UP000287410">
    <property type="component" value="Unassembled WGS sequence"/>
</dbReference>
<dbReference type="EMBL" id="PIPN01000001">
    <property type="protein sequence ID" value="RUO32287.1"/>
    <property type="molecule type" value="Genomic_DNA"/>
</dbReference>
<evidence type="ECO:0008006" key="3">
    <source>
        <dbReference type="Google" id="ProtNLM"/>
    </source>
</evidence>
<evidence type="ECO:0000313" key="2">
    <source>
        <dbReference type="Proteomes" id="UP000287410"/>
    </source>
</evidence>
<accession>A0ABY0C391</accession>
<comment type="caution">
    <text evidence="1">The sequence shown here is derived from an EMBL/GenBank/DDBJ whole genome shotgun (WGS) entry which is preliminary data.</text>
</comment>
<organism evidence="1 2">
    <name type="scientific">Aliidiomarina sedimenti</name>
    <dbReference type="NCBI Taxonomy" id="1933879"/>
    <lineage>
        <taxon>Bacteria</taxon>
        <taxon>Pseudomonadati</taxon>
        <taxon>Pseudomonadota</taxon>
        <taxon>Gammaproteobacteria</taxon>
        <taxon>Alteromonadales</taxon>
        <taxon>Idiomarinaceae</taxon>
        <taxon>Aliidiomarina</taxon>
    </lineage>
</organism>
<protein>
    <recommendedName>
        <fullName evidence="3">Integrase catalytic domain-containing protein</fullName>
    </recommendedName>
</protein>
<keyword evidence="2" id="KW-1185">Reference proteome</keyword>
<name>A0ABY0C391_9GAMM</name>
<reference evidence="1 2" key="1">
    <citation type="journal article" date="2018" name="Front. Microbiol.">
        <title>Genome-Based Analysis Reveals the Taxonomy and Diversity of the Family Idiomarinaceae.</title>
        <authorList>
            <person name="Liu Y."/>
            <person name="Lai Q."/>
            <person name="Shao Z."/>
        </authorList>
    </citation>
    <scope>NUCLEOTIDE SEQUENCE [LARGE SCALE GENOMIC DNA]</scope>
    <source>
        <strain evidence="1 2">GBSy1</strain>
    </source>
</reference>
<proteinExistence type="predicted"/>
<evidence type="ECO:0000313" key="1">
    <source>
        <dbReference type="EMBL" id="RUO32287.1"/>
    </source>
</evidence>
<gene>
    <name evidence="1" type="ORF">CWE12_02305</name>
</gene>
<sequence length="25" mass="3302">MNRHWFRTLDEARYHIEQWQGHFNE</sequence>